<feature type="region of interest" description="Disordered" evidence="1">
    <location>
        <begin position="113"/>
        <end position="148"/>
    </location>
</feature>
<evidence type="ECO:0000313" key="2">
    <source>
        <dbReference type="EMBL" id="KAK3932394.1"/>
    </source>
</evidence>
<organism evidence="2 3">
    <name type="scientific">Frankliniella fusca</name>
    <dbReference type="NCBI Taxonomy" id="407009"/>
    <lineage>
        <taxon>Eukaryota</taxon>
        <taxon>Metazoa</taxon>
        <taxon>Ecdysozoa</taxon>
        <taxon>Arthropoda</taxon>
        <taxon>Hexapoda</taxon>
        <taxon>Insecta</taxon>
        <taxon>Pterygota</taxon>
        <taxon>Neoptera</taxon>
        <taxon>Paraneoptera</taxon>
        <taxon>Thysanoptera</taxon>
        <taxon>Terebrantia</taxon>
        <taxon>Thripoidea</taxon>
        <taxon>Thripidae</taxon>
        <taxon>Frankliniella</taxon>
    </lineage>
</organism>
<reference evidence="2" key="2">
    <citation type="journal article" date="2023" name="BMC Genomics">
        <title>Pest status, molecular evolution, and epigenetic factors derived from the genome assembly of Frankliniella fusca, a thysanopteran phytovirus vector.</title>
        <authorList>
            <person name="Catto M.A."/>
            <person name="Labadie P.E."/>
            <person name="Jacobson A.L."/>
            <person name="Kennedy G.G."/>
            <person name="Srinivasan R."/>
            <person name="Hunt B.G."/>
        </authorList>
    </citation>
    <scope>NUCLEOTIDE SEQUENCE</scope>
    <source>
        <strain evidence="2">PL_HMW_Pooled</strain>
    </source>
</reference>
<dbReference type="EMBL" id="JAHWGI010001436">
    <property type="protein sequence ID" value="KAK3932394.1"/>
    <property type="molecule type" value="Genomic_DNA"/>
</dbReference>
<evidence type="ECO:0000256" key="1">
    <source>
        <dbReference type="SAM" id="MobiDB-lite"/>
    </source>
</evidence>
<sequence length="166" mass="17387">MCPCPSDVPPRPCRGCPALSRCVPVRQASCPVPAGAVPALSRCVPVHPAPFLCPCGRFFLAFPIMCSCSFLASLSCAHAICLPLPYISYSVSAVPSYTLICLRLFPAPQEHVRTSKGTAGDSTGCGEARGASGTRNDSTGVPAGHERTLKDGFGTGRDRLGCFRDT</sequence>
<dbReference type="Proteomes" id="UP001219518">
    <property type="component" value="Unassembled WGS sequence"/>
</dbReference>
<protein>
    <submittedName>
        <fullName evidence="2">Beta-taxilin</fullName>
    </submittedName>
</protein>
<dbReference type="AlphaFoldDB" id="A0AAE1I4E9"/>
<reference evidence="2" key="1">
    <citation type="submission" date="2021-07" db="EMBL/GenBank/DDBJ databases">
        <authorList>
            <person name="Catto M.A."/>
            <person name="Jacobson A."/>
            <person name="Kennedy G."/>
            <person name="Labadie P."/>
            <person name="Hunt B.G."/>
            <person name="Srinivasan R."/>
        </authorList>
    </citation>
    <scope>NUCLEOTIDE SEQUENCE</scope>
    <source>
        <strain evidence="2">PL_HMW_Pooled</strain>
        <tissue evidence="2">Head</tissue>
    </source>
</reference>
<accession>A0AAE1I4E9</accession>
<evidence type="ECO:0000313" key="3">
    <source>
        <dbReference type="Proteomes" id="UP001219518"/>
    </source>
</evidence>
<gene>
    <name evidence="2" type="ORF">KUF71_012571</name>
</gene>
<comment type="caution">
    <text evidence="2">The sequence shown here is derived from an EMBL/GenBank/DDBJ whole genome shotgun (WGS) entry which is preliminary data.</text>
</comment>
<keyword evidence="3" id="KW-1185">Reference proteome</keyword>
<name>A0AAE1I4E9_9NEOP</name>
<proteinExistence type="predicted"/>